<name>A0ABT1HA08_9NOCA</name>
<comment type="caution">
    <text evidence="1">The sequence shown here is derived from an EMBL/GenBank/DDBJ whole genome shotgun (WGS) entry which is preliminary data.</text>
</comment>
<dbReference type="Proteomes" id="UP001206895">
    <property type="component" value="Unassembled WGS sequence"/>
</dbReference>
<reference evidence="1 2" key="1">
    <citation type="submission" date="2022-06" db="EMBL/GenBank/DDBJ databases">
        <title>Genomic Encyclopedia of Archaeal and Bacterial Type Strains, Phase II (KMG-II): from individual species to whole genera.</title>
        <authorList>
            <person name="Goeker M."/>
        </authorList>
    </citation>
    <scope>NUCLEOTIDE SEQUENCE [LARGE SCALE GENOMIC DNA]</scope>
    <source>
        <strain evidence="1 2">DSM 44693</strain>
    </source>
</reference>
<protein>
    <submittedName>
        <fullName evidence="1">Uncharacterized protein</fullName>
    </submittedName>
</protein>
<gene>
    <name evidence="1" type="ORF">LX13_000821</name>
</gene>
<evidence type="ECO:0000313" key="2">
    <source>
        <dbReference type="Proteomes" id="UP001206895"/>
    </source>
</evidence>
<sequence length="53" mass="5851">MIDCPVHHEDHEAVRTAIARSMNVAAVYAVGNGSLSHTTFIWPQRLLSILSPH</sequence>
<evidence type="ECO:0000313" key="1">
    <source>
        <dbReference type="EMBL" id="MCP2175014.1"/>
    </source>
</evidence>
<proteinExistence type="predicted"/>
<keyword evidence="2" id="KW-1185">Reference proteome</keyword>
<organism evidence="1 2">
    <name type="scientific">Williamsia maris</name>
    <dbReference type="NCBI Taxonomy" id="72806"/>
    <lineage>
        <taxon>Bacteria</taxon>
        <taxon>Bacillati</taxon>
        <taxon>Actinomycetota</taxon>
        <taxon>Actinomycetes</taxon>
        <taxon>Mycobacteriales</taxon>
        <taxon>Nocardiaceae</taxon>
        <taxon>Williamsia</taxon>
    </lineage>
</organism>
<accession>A0ABT1HA08</accession>
<dbReference type="EMBL" id="JAMTCJ010000001">
    <property type="protein sequence ID" value="MCP2175014.1"/>
    <property type="molecule type" value="Genomic_DNA"/>
</dbReference>